<accession>A0A955EC96</accession>
<reference evidence="1" key="1">
    <citation type="submission" date="2020-04" db="EMBL/GenBank/DDBJ databases">
        <authorList>
            <person name="Zhang T."/>
        </authorList>
    </citation>
    <scope>NUCLEOTIDE SEQUENCE</scope>
    <source>
        <strain evidence="1">HKST-UBA79</strain>
    </source>
</reference>
<reference evidence="1" key="2">
    <citation type="journal article" date="2021" name="Microbiome">
        <title>Successional dynamics and alternative stable states in a saline activated sludge microbial community over 9 years.</title>
        <authorList>
            <person name="Wang Y."/>
            <person name="Ye J."/>
            <person name="Ju F."/>
            <person name="Liu L."/>
            <person name="Boyd J.A."/>
            <person name="Deng Y."/>
            <person name="Parks D.H."/>
            <person name="Jiang X."/>
            <person name="Yin X."/>
            <person name="Woodcroft B.J."/>
            <person name="Tyson G.W."/>
            <person name="Hugenholtz P."/>
            <person name="Polz M.F."/>
            <person name="Zhang T."/>
        </authorList>
    </citation>
    <scope>NUCLEOTIDE SEQUENCE</scope>
    <source>
        <strain evidence="1">HKST-UBA79</strain>
    </source>
</reference>
<evidence type="ECO:0000313" key="2">
    <source>
        <dbReference type="Proteomes" id="UP000740557"/>
    </source>
</evidence>
<protein>
    <submittedName>
        <fullName evidence="1">Uncharacterized protein</fullName>
    </submittedName>
</protein>
<dbReference type="AlphaFoldDB" id="A0A955EC96"/>
<proteinExistence type="predicted"/>
<organism evidence="1 2">
    <name type="scientific">candidate division WWE3 bacterium</name>
    <dbReference type="NCBI Taxonomy" id="2053526"/>
    <lineage>
        <taxon>Bacteria</taxon>
        <taxon>Katanobacteria</taxon>
    </lineage>
</organism>
<sequence length="171" mass="19391">MSFSKHPSWESSADLSPEYNVHSEIESFKAYVAVEVNPNPTRHYARATQHNCTFVNTPPDELPFLHPDDHQKLIGFDDTHFNNLTGAETYNQWLCYKEDRKAPDTYYTHFALVPSADDAGSPKLEVIRVAPTVGEETPLDLYTTKVPFGSVILTRSDKGVWHYAGTKFISR</sequence>
<evidence type="ECO:0000313" key="1">
    <source>
        <dbReference type="EMBL" id="MCA9308070.1"/>
    </source>
</evidence>
<comment type="caution">
    <text evidence="1">The sequence shown here is derived from an EMBL/GenBank/DDBJ whole genome shotgun (WGS) entry which is preliminary data.</text>
</comment>
<dbReference type="Proteomes" id="UP000740557">
    <property type="component" value="Unassembled WGS sequence"/>
</dbReference>
<name>A0A955EC96_UNCKA</name>
<gene>
    <name evidence="1" type="ORF">KC980_01025</name>
</gene>
<dbReference type="EMBL" id="JAGQNX010000029">
    <property type="protein sequence ID" value="MCA9308070.1"/>
    <property type="molecule type" value="Genomic_DNA"/>
</dbReference>